<dbReference type="Pfam" id="PF13577">
    <property type="entry name" value="SnoaL_4"/>
    <property type="match status" value="1"/>
</dbReference>
<organism evidence="2 3">
    <name type="scientific">Micromonospora zhanjiangensis</name>
    <dbReference type="NCBI Taxonomy" id="1522057"/>
    <lineage>
        <taxon>Bacteria</taxon>
        <taxon>Bacillati</taxon>
        <taxon>Actinomycetota</taxon>
        <taxon>Actinomycetes</taxon>
        <taxon>Micromonosporales</taxon>
        <taxon>Micromonosporaceae</taxon>
        <taxon>Micromonospora</taxon>
    </lineage>
</organism>
<dbReference type="InterPro" id="IPR032710">
    <property type="entry name" value="NTF2-like_dom_sf"/>
</dbReference>
<dbReference type="EMBL" id="JBHSBN010000020">
    <property type="protein sequence ID" value="MFC4109078.1"/>
    <property type="molecule type" value="Genomic_DNA"/>
</dbReference>
<dbReference type="RefSeq" id="WP_377550060.1">
    <property type="nucleotide sequence ID" value="NZ_JBHSBN010000020.1"/>
</dbReference>
<evidence type="ECO:0000313" key="3">
    <source>
        <dbReference type="Proteomes" id="UP001595868"/>
    </source>
</evidence>
<accession>A0ABV8KSX1</accession>
<name>A0ABV8KSX1_9ACTN</name>
<feature type="domain" description="SnoaL-like" evidence="1">
    <location>
        <begin position="5"/>
        <end position="123"/>
    </location>
</feature>
<dbReference type="Proteomes" id="UP001595868">
    <property type="component" value="Unassembled WGS sequence"/>
</dbReference>
<sequence>MPLTADDRTTITDLINLHGHLTDRGDFDGLSALFADDVTYDVTALGGTVMTGLSTIKQASLAMDETAHPVAHHVTNVVLRETAEGVVHALSKGFGVMVDGSVGSVTYEDTVERGRAGWRITRRIVRPRRRPLHP</sequence>
<gene>
    <name evidence="2" type="ORF">ACFOX0_24505</name>
</gene>
<proteinExistence type="predicted"/>
<dbReference type="Gene3D" id="3.10.450.50">
    <property type="match status" value="1"/>
</dbReference>
<evidence type="ECO:0000313" key="2">
    <source>
        <dbReference type="EMBL" id="MFC4109078.1"/>
    </source>
</evidence>
<comment type="caution">
    <text evidence="2">The sequence shown here is derived from an EMBL/GenBank/DDBJ whole genome shotgun (WGS) entry which is preliminary data.</text>
</comment>
<reference evidence="3" key="1">
    <citation type="journal article" date="2019" name="Int. J. Syst. Evol. Microbiol.">
        <title>The Global Catalogue of Microorganisms (GCM) 10K type strain sequencing project: providing services to taxonomists for standard genome sequencing and annotation.</title>
        <authorList>
            <consortium name="The Broad Institute Genomics Platform"/>
            <consortium name="The Broad Institute Genome Sequencing Center for Infectious Disease"/>
            <person name="Wu L."/>
            <person name="Ma J."/>
        </authorList>
    </citation>
    <scope>NUCLEOTIDE SEQUENCE [LARGE SCALE GENOMIC DNA]</scope>
    <source>
        <strain evidence="3">2902at01</strain>
    </source>
</reference>
<protein>
    <submittedName>
        <fullName evidence="2">Nuclear transport factor 2 family protein</fullName>
    </submittedName>
</protein>
<dbReference type="InterPro" id="IPR037401">
    <property type="entry name" value="SnoaL-like"/>
</dbReference>
<dbReference type="SUPFAM" id="SSF54427">
    <property type="entry name" value="NTF2-like"/>
    <property type="match status" value="1"/>
</dbReference>
<evidence type="ECO:0000259" key="1">
    <source>
        <dbReference type="Pfam" id="PF13577"/>
    </source>
</evidence>
<keyword evidence="3" id="KW-1185">Reference proteome</keyword>